<comment type="caution">
    <text evidence="4">The sequence shown here is derived from an EMBL/GenBank/DDBJ whole genome shotgun (WGS) entry which is preliminary data.</text>
</comment>
<feature type="compositionally biased region" description="Basic and acidic residues" evidence="2">
    <location>
        <begin position="299"/>
        <end position="310"/>
    </location>
</feature>
<dbReference type="GO" id="GO:0016787">
    <property type="term" value="F:hydrolase activity"/>
    <property type="evidence" value="ECO:0007669"/>
    <property type="project" value="UniProtKB-KW"/>
</dbReference>
<name>A0A3M9YF03_9PEZI</name>
<feature type="region of interest" description="Disordered" evidence="2">
    <location>
        <begin position="298"/>
        <end position="341"/>
    </location>
</feature>
<evidence type="ECO:0000256" key="2">
    <source>
        <dbReference type="SAM" id="MobiDB-lite"/>
    </source>
</evidence>
<dbReference type="InterPro" id="IPR029058">
    <property type="entry name" value="AB_hydrolase_fold"/>
</dbReference>
<feature type="region of interest" description="Disordered" evidence="2">
    <location>
        <begin position="630"/>
        <end position="650"/>
    </location>
</feature>
<dbReference type="SUPFAM" id="SSF53474">
    <property type="entry name" value="alpha/beta-Hydrolases"/>
    <property type="match status" value="1"/>
</dbReference>
<feature type="region of interest" description="Disordered" evidence="2">
    <location>
        <begin position="871"/>
        <end position="904"/>
    </location>
</feature>
<organism evidence="4 5">
    <name type="scientific">Verticillium nonalfalfae</name>
    <dbReference type="NCBI Taxonomy" id="1051616"/>
    <lineage>
        <taxon>Eukaryota</taxon>
        <taxon>Fungi</taxon>
        <taxon>Dikarya</taxon>
        <taxon>Ascomycota</taxon>
        <taxon>Pezizomycotina</taxon>
        <taxon>Sordariomycetes</taxon>
        <taxon>Hypocreomycetidae</taxon>
        <taxon>Glomerellales</taxon>
        <taxon>Plectosphaerellaceae</taxon>
        <taxon>Verticillium</taxon>
    </lineage>
</organism>
<evidence type="ECO:0000259" key="3">
    <source>
        <dbReference type="Pfam" id="PF07859"/>
    </source>
</evidence>
<accession>A0A3M9YF03</accession>
<dbReference type="EMBL" id="RBVV01000028">
    <property type="protein sequence ID" value="RNJ58356.1"/>
    <property type="molecule type" value="Genomic_DNA"/>
</dbReference>
<dbReference type="Proteomes" id="UP000267145">
    <property type="component" value="Unassembled WGS sequence"/>
</dbReference>
<dbReference type="PANTHER" id="PTHR48081">
    <property type="entry name" value="AB HYDROLASE SUPERFAMILY PROTEIN C4A8.06C"/>
    <property type="match status" value="1"/>
</dbReference>
<evidence type="ECO:0000256" key="1">
    <source>
        <dbReference type="ARBA" id="ARBA00022801"/>
    </source>
</evidence>
<dbReference type="STRING" id="1051616.A0A3M9YF03"/>
<dbReference type="InterPro" id="IPR013094">
    <property type="entry name" value="AB_hydrolase_3"/>
</dbReference>
<reference evidence="4 5" key="1">
    <citation type="submission" date="2018-10" db="EMBL/GenBank/DDBJ databases">
        <title>Genome sequence of Verticillium nonalfalfae VnAa140.</title>
        <authorList>
            <person name="Stajich J.E."/>
            <person name="Kasson M.T."/>
        </authorList>
    </citation>
    <scope>NUCLEOTIDE SEQUENCE [LARGE SCALE GENOMIC DNA]</scope>
    <source>
        <strain evidence="4 5">VnAa140</strain>
    </source>
</reference>
<keyword evidence="5" id="KW-1185">Reference proteome</keyword>
<dbReference type="GeneID" id="39608497"/>
<dbReference type="Gene3D" id="3.40.50.1820">
    <property type="entry name" value="alpha/beta hydrolase"/>
    <property type="match status" value="1"/>
</dbReference>
<protein>
    <recommendedName>
        <fullName evidence="3">Alpha/beta hydrolase fold-3 domain-containing protein</fullName>
    </recommendedName>
</protein>
<feature type="region of interest" description="Disordered" evidence="2">
    <location>
        <begin position="936"/>
        <end position="962"/>
    </location>
</feature>
<keyword evidence="1" id="KW-0378">Hydrolase</keyword>
<gene>
    <name evidence="4" type="ORF">D7B24_004808</name>
</gene>
<feature type="region of interest" description="Disordered" evidence="2">
    <location>
        <begin position="670"/>
        <end position="744"/>
    </location>
</feature>
<dbReference type="AlphaFoldDB" id="A0A3M9YF03"/>
<proteinExistence type="predicted"/>
<dbReference type="PANTHER" id="PTHR48081:SF19">
    <property type="entry name" value="AB HYDROLASE SUPERFAMILY PROTEIN C4A8.06C"/>
    <property type="match status" value="1"/>
</dbReference>
<sequence>MNPLKLNTTSVSLAVTPTVVSTLLSHYLNRQPLKQKPTAHLSYDEGLHLVRSFLQFASQHTVEELQAFTAQWVPHPQWVRVDEVTIADQLLEKAATLLQAELGEEGIARVGGRQWWQWRRPKSPLKAEWIEMKAHYQERKKNGDPGKRVMLYVHGGAYFFGSVDEHRYQMQRHARKLKARVFAPKYRLAPQFPFPCGLQDCIAAYLYLLTIQEPNTIILAGDSAGGGMVMSMLCTLRDQGIPLPAGAILISPWVDLTHSFPSVAGDTPFDYIPSSGFHHKPSRAWPPPNEDDLAMMEEQAAKTKKGDKGAAKPSTLEAKQGNPFELETPEGHNAQGDPMAKPEAPLEADVPKTSVLLSVTINGKFTTVKDQIQMYTTNQLIDHPLVSPVTQPTLGGLPPLLIMVGGGEVLRDEQIYLAHKCANPTKYAPPDEKMNDADREKLNRYKPTDVQLQVWDDLCHVAPTLSFTRPAKYMYRSIAQFGAWALARAQQVEIDILDDDDISVISSSGSDTDQPQPEWEAQIESAAAGNNPLKAQIGKAGDTLPPFKGHMIRQRVTRHGGVYNLEAPSELASCTMDKRDIGVAKEIPVRRWLETKARWDSRYSSAKTKVHQKIVKDIASGFVGYGDGETPPPTALAGRRKVPAEQVDKKKKRSLGLALWSLWGSKHDEMTVEREQKADQRDAVEQTTATQPDRGVPMPSNVDGEADDATLAPPTSPGRPRSRSRTVVDEHQTSQQSELDDGVAPVDALIELRREAGNNQREEAIVGGHDAGSPGTLSPTHIPSAVVAGKRPFIDGYAMPFSLGKDADTASMLTLQSTAAGPNVRPMSPLRTMSNGTDVSDAAQNAETGAAVKRLPFRLGHDAETASMMTLQSAAPAPDARSVSPIPPTSAADAGARPEPEVEVAGKRPFVNGLAVPFSLGKEADTASMMTLQSTAPVQDVRSADPMPPAAGKGTSSRPVSEHLDSATPMAAGSASAYATPMVEFDRPQMQRDIFVTAAEDLPMAASAGR</sequence>
<evidence type="ECO:0000313" key="4">
    <source>
        <dbReference type="EMBL" id="RNJ58356.1"/>
    </source>
</evidence>
<evidence type="ECO:0000313" key="5">
    <source>
        <dbReference type="Proteomes" id="UP000267145"/>
    </source>
</evidence>
<dbReference type="Pfam" id="PF07859">
    <property type="entry name" value="Abhydrolase_3"/>
    <property type="match status" value="2"/>
</dbReference>
<feature type="domain" description="Alpha/beta hydrolase fold-3" evidence="3">
    <location>
        <begin position="150"/>
        <end position="263"/>
    </location>
</feature>
<dbReference type="RefSeq" id="XP_028496514.1">
    <property type="nucleotide sequence ID" value="XM_028638973.1"/>
</dbReference>
<feature type="domain" description="Alpha/beta hydrolase fold-3" evidence="3">
    <location>
        <begin position="370"/>
        <end position="422"/>
    </location>
</feature>
<dbReference type="InterPro" id="IPR050300">
    <property type="entry name" value="GDXG_lipolytic_enzyme"/>
</dbReference>
<feature type="compositionally biased region" description="Basic and acidic residues" evidence="2">
    <location>
        <begin position="670"/>
        <end position="684"/>
    </location>
</feature>